<protein>
    <recommendedName>
        <fullName evidence="3">ADP ribosyltransferase domain-containing protein</fullName>
    </recommendedName>
</protein>
<comment type="caution">
    <text evidence="1">The sequence shown here is derived from an EMBL/GenBank/DDBJ whole genome shotgun (WGS) entry which is preliminary data.</text>
</comment>
<gene>
    <name evidence="1" type="ORF">E4656_06500</name>
</gene>
<dbReference type="Proteomes" id="UP000297475">
    <property type="component" value="Unassembled WGS sequence"/>
</dbReference>
<reference evidence="1 2" key="1">
    <citation type="submission" date="2019-04" db="EMBL/GenBank/DDBJ databases">
        <title>Natronospirillum operosus gen. nov., sp. nov., a haloalkaliphilic satellite isolated from decaying biomass of laboratory culture of cyanobacterium Geitlerinema sp. and proposal of Natronospirillaceae fam. nov. and Saccharospirillaceae fam. nov.</title>
        <authorList>
            <person name="Kevbrin V."/>
            <person name="Boltyanskaya Y."/>
            <person name="Koziaeva V."/>
            <person name="Grouzdev D.S."/>
            <person name="Park M."/>
            <person name="Cho J."/>
        </authorList>
    </citation>
    <scope>NUCLEOTIDE SEQUENCE [LARGE SCALE GENOMIC DNA]</scope>
    <source>
        <strain evidence="1 2">G-116</strain>
    </source>
</reference>
<organism evidence="1 2">
    <name type="scientific">Natronospirillum operosum</name>
    <dbReference type="NCBI Taxonomy" id="2759953"/>
    <lineage>
        <taxon>Bacteria</taxon>
        <taxon>Pseudomonadati</taxon>
        <taxon>Pseudomonadota</taxon>
        <taxon>Gammaproteobacteria</taxon>
        <taxon>Oceanospirillales</taxon>
        <taxon>Natronospirillaceae</taxon>
        <taxon>Natronospirillum</taxon>
    </lineage>
</organism>
<name>A0A4Z0WFB2_9GAMM</name>
<dbReference type="AlphaFoldDB" id="A0A4Z0WFB2"/>
<proteinExistence type="predicted"/>
<dbReference type="OrthoDB" id="9181457at2"/>
<sequence>MSSLIHVFEKPYEHEGVFIDSHFQAAAHIVCAVQDNHLGSFVEQYLSCSSSFKELRRCMPTRTPEVLSGYQKNPRKSDLGRVSSEIGNVGVALPIGTYLFHGGFWPKGWESIKRTTAPFSTSFCPQVALRNAEHRGKAYDSGEVHIFVCRVVNPATKAFVFRHKGTRMGHEKEVLFKSGVELVLRNKVLICSDYRVSKVVSGTSQSEKTVPAYVLEIDIS</sequence>
<keyword evidence="2" id="KW-1185">Reference proteome</keyword>
<evidence type="ECO:0000313" key="2">
    <source>
        <dbReference type="Proteomes" id="UP000297475"/>
    </source>
</evidence>
<evidence type="ECO:0000313" key="1">
    <source>
        <dbReference type="EMBL" id="TGG93841.1"/>
    </source>
</evidence>
<accession>A0A4Z0WFB2</accession>
<evidence type="ECO:0008006" key="3">
    <source>
        <dbReference type="Google" id="ProtNLM"/>
    </source>
</evidence>
<dbReference type="RefSeq" id="WP_135482340.1">
    <property type="nucleotide sequence ID" value="NZ_SRMF01000002.1"/>
</dbReference>
<dbReference type="EMBL" id="SRMF01000002">
    <property type="protein sequence ID" value="TGG93841.1"/>
    <property type="molecule type" value="Genomic_DNA"/>
</dbReference>